<protein>
    <submittedName>
        <fullName evidence="2">Tafazzin</fullName>
    </submittedName>
</protein>
<reference evidence="2 3" key="1">
    <citation type="journal article" date="2016" name="Genome Biol. Evol.">
        <title>Divergent and convergent evolution of fungal pathogenicity.</title>
        <authorList>
            <person name="Shang Y."/>
            <person name="Xiao G."/>
            <person name="Zheng P."/>
            <person name="Cen K."/>
            <person name="Zhan S."/>
            <person name="Wang C."/>
        </authorList>
    </citation>
    <scope>NUCLEOTIDE SEQUENCE [LARGE SCALE GENOMIC DNA]</scope>
    <source>
        <strain evidence="2 3">RCEF 1005</strain>
    </source>
</reference>
<organism evidence="2 3">
    <name type="scientific">Akanthomyces lecanii RCEF 1005</name>
    <dbReference type="NCBI Taxonomy" id="1081108"/>
    <lineage>
        <taxon>Eukaryota</taxon>
        <taxon>Fungi</taxon>
        <taxon>Dikarya</taxon>
        <taxon>Ascomycota</taxon>
        <taxon>Pezizomycotina</taxon>
        <taxon>Sordariomycetes</taxon>
        <taxon>Hypocreomycetidae</taxon>
        <taxon>Hypocreales</taxon>
        <taxon>Cordycipitaceae</taxon>
        <taxon>Akanthomyces</taxon>
        <taxon>Cordyceps confragosa</taxon>
    </lineage>
</organism>
<dbReference type="Proteomes" id="UP000076881">
    <property type="component" value="Unassembled WGS sequence"/>
</dbReference>
<feature type="compositionally biased region" description="Acidic residues" evidence="1">
    <location>
        <begin position="212"/>
        <end position="221"/>
    </location>
</feature>
<feature type="region of interest" description="Disordered" evidence="1">
    <location>
        <begin position="74"/>
        <end position="112"/>
    </location>
</feature>
<keyword evidence="3" id="KW-1185">Reference proteome</keyword>
<evidence type="ECO:0000313" key="3">
    <source>
        <dbReference type="Proteomes" id="UP000076881"/>
    </source>
</evidence>
<name>A0A168K1V5_CORDF</name>
<feature type="region of interest" description="Disordered" evidence="1">
    <location>
        <begin position="208"/>
        <end position="235"/>
    </location>
</feature>
<accession>A0A168K1V5</accession>
<dbReference type="EMBL" id="AZHF01000001">
    <property type="protein sequence ID" value="OAA81151.1"/>
    <property type="molecule type" value="Genomic_DNA"/>
</dbReference>
<dbReference type="STRING" id="1081108.A0A168K1V5"/>
<evidence type="ECO:0000256" key="1">
    <source>
        <dbReference type="SAM" id="MobiDB-lite"/>
    </source>
</evidence>
<feature type="region of interest" description="Disordered" evidence="1">
    <location>
        <begin position="1"/>
        <end position="30"/>
    </location>
</feature>
<proteinExistence type="predicted"/>
<evidence type="ECO:0000313" key="2">
    <source>
        <dbReference type="EMBL" id="OAA81151.1"/>
    </source>
</evidence>
<dbReference type="AlphaFoldDB" id="A0A168K1V5"/>
<sequence length="476" mass="52045">MPKKRHHSYLKSPQALSPASGVGKDKPQKSVNELLTQLRHTSLASSSTQGPAALSPLLHANTPTVPPALRHILQIPETPSPRPRRTVRPRFDSTGRRLPAGPPPPRSWTLPAHHKQVAPRPASEVASAARNAIANISLPGLQSPAPRSLVGLVIAHLAANWAFHRIYDQHYMYDIPSHLKPALMRELAIHGDAGLAFGDFKALLLRPSQGDSDSDGDGESESDGHHGGGLRLPPVVDSQITSLDLTGALGRSLTLREVTAFLFPARPTAPVLEDAQDSWDASEDSPAARLSHALVPNLTHLSLAINPELAQSASWRDLLTLAPKLRSVTHLSLAYWPEPCFLQNAKFVTVGSPQGHRIPYGGTNYYSHSIDHDWSEALLVLKKLSQSLYSLEFLDLTGCASWFKALKLEDEHDYIDWVSNWGKITRLRLRMGWALADDAAPSIRTAHREAAEMAASVERHITAARAGRGRFITVER</sequence>
<dbReference type="OrthoDB" id="5278911at2759"/>
<gene>
    <name evidence="2" type="ORF">LEL_00696</name>
</gene>
<comment type="caution">
    <text evidence="2">The sequence shown here is derived from an EMBL/GenBank/DDBJ whole genome shotgun (WGS) entry which is preliminary data.</text>
</comment>